<evidence type="ECO:0000313" key="2">
    <source>
        <dbReference type="Proteomes" id="UP000193335"/>
    </source>
</evidence>
<dbReference type="EMBL" id="NAFL01000222">
    <property type="protein sequence ID" value="OSJ35173.1"/>
    <property type="molecule type" value="Genomic_DNA"/>
</dbReference>
<evidence type="ECO:0000313" key="1">
    <source>
        <dbReference type="EMBL" id="OSJ35173.1"/>
    </source>
</evidence>
<dbReference type="Proteomes" id="UP000193335">
    <property type="component" value="Unassembled WGS sequence"/>
</dbReference>
<name>A0A1Y2JTT4_BRAJP</name>
<dbReference type="AlphaFoldDB" id="A0A1Y2JTT4"/>
<sequence length="97" mass="10901">MRLARDETRIASTVSTLVAMGSAARLTPTETAGQDWSTASTMIPSERTLIRWSEGARAALEAKNLSAEGFFEERSLPCRFFPLTEERERRVYASMRD</sequence>
<dbReference type="RefSeq" id="WP_085399398.1">
    <property type="nucleotide sequence ID" value="NZ_NAFL01000222.1"/>
</dbReference>
<comment type="caution">
    <text evidence="1">The sequence shown here is derived from an EMBL/GenBank/DDBJ whole genome shotgun (WGS) entry which is preliminary data.</text>
</comment>
<protein>
    <submittedName>
        <fullName evidence="1">Uncharacterized protein</fullName>
    </submittedName>
</protein>
<accession>A0A1Y2JTT4</accession>
<gene>
    <name evidence="1" type="ORF">BSZ19_09750</name>
</gene>
<reference evidence="1 2" key="1">
    <citation type="submission" date="2017-03" db="EMBL/GenBank/DDBJ databases">
        <title>Whole genome sequences of fourteen strains of Bradyrhizobium canariense and one strain of Bradyrhizobium japonicum isolated from Lupinus (Papilionoideae: Genisteae) species in Algeria.</title>
        <authorList>
            <person name="Crovadore J."/>
            <person name="Chekireb D."/>
            <person name="Brachmann A."/>
            <person name="Chablais R."/>
            <person name="Cochard B."/>
            <person name="Lefort F."/>
        </authorList>
    </citation>
    <scope>NUCLEOTIDE SEQUENCE [LARGE SCALE GENOMIC DNA]</scope>
    <source>
        <strain evidence="1 2">UBMA197</strain>
    </source>
</reference>
<proteinExistence type="predicted"/>
<organism evidence="1 2">
    <name type="scientific">Bradyrhizobium japonicum</name>
    <dbReference type="NCBI Taxonomy" id="375"/>
    <lineage>
        <taxon>Bacteria</taxon>
        <taxon>Pseudomonadati</taxon>
        <taxon>Pseudomonadota</taxon>
        <taxon>Alphaproteobacteria</taxon>
        <taxon>Hyphomicrobiales</taxon>
        <taxon>Nitrobacteraceae</taxon>
        <taxon>Bradyrhizobium</taxon>
    </lineage>
</organism>